<name>A0A397SQL7_9GLOM</name>
<dbReference type="AlphaFoldDB" id="A0A397SQL7"/>
<keyword evidence="3" id="KW-1185">Reference proteome</keyword>
<feature type="compositionally biased region" description="Basic and acidic residues" evidence="1">
    <location>
        <begin position="567"/>
        <end position="596"/>
    </location>
</feature>
<dbReference type="Proteomes" id="UP000265703">
    <property type="component" value="Unassembled WGS sequence"/>
</dbReference>
<reference evidence="2 3" key="1">
    <citation type="submission" date="2018-06" db="EMBL/GenBank/DDBJ databases">
        <title>Comparative genomics reveals the genomic features of Rhizophagus irregularis, R. cerebriforme, R. diaphanum and Gigaspora rosea, and their symbiotic lifestyle signature.</title>
        <authorList>
            <person name="Morin E."/>
            <person name="San Clemente H."/>
            <person name="Chen E.C.H."/>
            <person name="De La Providencia I."/>
            <person name="Hainaut M."/>
            <person name="Kuo A."/>
            <person name="Kohler A."/>
            <person name="Murat C."/>
            <person name="Tang N."/>
            <person name="Roy S."/>
            <person name="Loubradou J."/>
            <person name="Henrissat B."/>
            <person name="Grigoriev I.V."/>
            <person name="Corradi N."/>
            <person name="Roux C."/>
            <person name="Martin F.M."/>
        </authorList>
    </citation>
    <scope>NUCLEOTIDE SEQUENCE [LARGE SCALE GENOMIC DNA]</scope>
    <source>
        <strain evidence="2 3">DAOM 227022</strain>
    </source>
</reference>
<proteinExistence type="predicted"/>
<evidence type="ECO:0000256" key="1">
    <source>
        <dbReference type="SAM" id="MobiDB-lite"/>
    </source>
</evidence>
<feature type="compositionally biased region" description="Basic and acidic residues" evidence="1">
    <location>
        <begin position="438"/>
        <end position="452"/>
    </location>
</feature>
<comment type="caution">
    <text evidence="2">The sequence shown here is derived from an EMBL/GenBank/DDBJ whole genome shotgun (WGS) entry which is preliminary data.</text>
</comment>
<feature type="compositionally biased region" description="Low complexity" evidence="1">
    <location>
        <begin position="274"/>
        <end position="290"/>
    </location>
</feature>
<feature type="compositionally biased region" description="Basic and acidic residues" evidence="1">
    <location>
        <begin position="393"/>
        <end position="404"/>
    </location>
</feature>
<feature type="region of interest" description="Disordered" evidence="1">
    <location>
        <begin position="268"/>
        <end position="293"/>
    </location>
</feature>
<accession>A0A397SQL7</accession>
<feature type="region of interest" description="Disordered" evidence="1">
    <location>
        <begin position="393"/>
        <end position="602"/>
    </location>
</feature>
<protein>
    <submittedName>
        <fullName evidence="2">Uncharacterized protein</fullName>
    </submittedName>
</protein>
<feature type="compositionally biased region" description="Polar residues" evidence="1">
    <location>
        <begin position="544"/>
        <end position="566"/>
    </location>
</feature>
<organism evidence="2 3">
    <name type="scientific">Glomus cerebriforme</name>
    <dbReference type="NCBI Taxonomy" id="658196"/>
    <lineage>
        <taxon>Eukaryota</taxon>
        <taxon>Fungi</taxon>
        <taxon>Fungi incertae sedis</taxon>
        <taxon>Mucoromycota</taxon>
        <taxon>Glomeromycotina</taxon>
        <taxon>Glomeromycetes</taxon>
        <taxon>Glomerales</taxon>
        <taxon>Glomeraceae</taxon>
        <taxon>Glomus</taxon>
    </lineage>
</organism>
<evidence type="ECO:0000313" key="3">
    <source>
        <dbReference type="Proteomes" id="UP000265703"/>
    </source>
</evidence>
<feature type="compositionally biased region" description="Polar residues" evidence="1">
    <location>
        <begin position="418"/>
        <end position="437"/>
    </location>
</feature>
<sequence>MGSTMHVIALIDQKSRQNGIDFGTGRFRYEEGQFGTFLFKVLPSARVTKYCHPFSEGDVVTLVGQFSYETVDKVEGFTGFTLNVSVATPFPAPSSGCWEPEEIPLSSPYLSFNTQPISGSLRQIENCQFIRTKSLINSGYTRRYIDSRFRIGYQIDNDKWDNIASNWDAYPQFFISGFFLYVDNGEVHIEATEIELDPSTKRKNSNLLNSSNSTVPGVSPLAKNLARLLEQEKNSFSISSSGIFGKNYFEQNSTKLSSEKKSISLRPLAPKNASSSLQQSQNQSGSQSDSTNADTIKDLLKGLQALHRMGNHIPGQSNSHIQLFQHAPEQQPSAEQIAELIADQDFYPVSIRNWQNDQPISPQLPSYSVWPLQGQETVIYNQRDKNLQVDREKSLTHQNERDKQTQQQITHQQELVKSPTQYVSPQNERELTPSQFDLSHKNDSVKSSRAESESGESMDLDQQSKKSGKKSLPDDKTKSVRPTSRATLGNRFIVYEPKFAQESEGNKQEGNSAGKRGRKSKNISTTRPAKKTKSKKNINESDTTKTNQEEQMIDTTNENPKNQNPTDNKDSSEKSKNSSEKLENTSSSKDDERTNIDTETEN</sequence>
<evidence type="ECO:0000313" key="2">
    <source>
        <dbReference type="EMBL" id="RIA86916.1"/>
    </source>
</evidence>
<gene>
    <name evidence="2" type="ORF">C1645_828563</name>
</gene>
<dbReference type="OrthoDB" id="2409306at2759"/>
<dbReference type="EMBL" id="QKYT01000337">
    <property type="protein sequence ID" value="RIA86916.1"/>
    <property type="molecule type" value="Genomic_DNA"/>
</dbReference>